<proteinExistence type="predicted"/>
<dbReference type="AlphaFoldDB" id="A0A328AFM1"/>
<name>A0A328AFM1_9CAUL</name>
<protein>
    <submittedName>
        <fullName evidence="2">Uncharacterized protein</fullName>
    </submittedName>
</protein>
<accession>A0A328AFM1</accession>
<dbReference type="EMBL" id="QFYQ01000002">
    <property type="protein sequence ID" value="RAK51598.1"/>
    <property type="molecule type" value="Genomic_DNA"/>
</dbReference>
<dbReference type="RefSeq" id="WP_111530160.1">
    <property type="nucleotide sequence ID" value="NZ_QFYQ01000002.1"/>
</dbReference>
<evidence type="ECO:0000256" key="1">
    <source>
        <dbReference type="SAM" id="MobiDB-lite"/>
    </source>
</evidence>
<sequence>MAQAAPDQQAEDPAKKLKDAQCARKWIAELTLSEKAQQKWLTRARKIVQRYKQDNRADTDQRRFAMLWSNTQTIQPAVYARPPQPVVSRRFGDADPVARAASEILERAIAYSIDCQDLDGRLRQCSLDYVLVARGQTWERYVPTHGPMVTPEIELQVVTSGDGDEDEGESTDDDQPERLYTDENGTTYDPEQVKFREDGSAYAEGEPYEPVVYEESVTDYVNWEDFGHSVARTWDEVDYVWRRVYLNRSQLIERFGEDLGKRIPLDWGVRNAKGDAKTVDDAELSKKAAVYEIWCKSEEKVYWISKSFSEAPLDVRDDPLELDGFFPCPRPLLGTTGNDSTIPVPDFALYQDQAQEIDKLTARIAHLQDALKVRGFYAGDQKNNLNNLLNSDSNMLIPVPDWVSLKEDGGIRGKIDWFPIDLVVSALQALINQRAQLINDVYQITGIADILRGMNDPRATATAEALKGQWGTLRIRDRQLEMMRFARDILRIKGQVIAEKFDPDTLKQMTGVQLPTNADKQQAQLTIQQGAMQYQQAVMQAQATGQPPPPQPEIPDALQQVLRSPSWEDVTALLRNNALRQFRIDIETDSTVEPNEQQEKAQFVEFIGALGQMVQQWGPAVEAQPALAPVAAAVVKAGVRKFRAGRELEDVIDTAIDQIAQSAAQPKPQGPQQPPVDQTKIAVAQIEASTAQMQDQGETQRAQMQAQLKQQELGLKAQETQAKLYALPYDPQPQVAV</sequence>
<evidence type="ECO:0000313" key="2">
    <source>
        <dbReference type="EMBL" id="RAK51598.1"/>
    </source>
</evidence>
<evidence type="ECO:0000313" key="3">
    <source>
        <dbReference type="Proteomes" id="UP000249254"/>
    </source>
</evidence>
<comment type="caution">
    <text evidence="2">The sequence shown here is derived from an EMBL/GenBank/DDBJ whole genome shotgun (WGS) entry which is preliminary data.</text>
</comment>
<dbReference type="OrthoDB" id="7224166at2"/>
<reference evidence="3" key="1">
    <citation type="submission" date="2018-05" db="EMBL/GenBank/DDBJ databases">
        <authorList>
            <person name="Li X."/>
        </authorList>
    </citation>
    <scope>NUCLEOTIDE SEQUENCE [LARGE SCALE GENOMIC DNA]</scope>
    <source>
        <strain evidence="3">LX32</strain>
    </source>
</reference>
<keyword evidence="3" id="KW-1185">Reference proteome</keyword>
<gene>
    <name evidence="2" type="ORF">DJ017_17330</name>
</gene>
<feature type="compositionally biased region" description="Acidic residues" evidence="1">
    <location>
        <begin position="162"/>
        <end position="175"/>
    </location>
</feature>
<organism evidence="2 3">
    <name type="scientific">Phenylobacterium soli</name>
    <dbReference type="NCBI Taxonomy" id="2170551"/>
    <lineage>
        <taxon>Bacteria</taxon>
        <taxon>Pseudomonadati</taxon>
        <taxon>Pseudomonadota</taxon>
        <taxon>Alphaproteobacteria</taxon>
        <taxon>Caulobacterales</taxon>
        <taxon>Caulobacteraceae</taxon>
        <taxon>Phenylobacterium</taxon>
    </lineage>
</organism>
<feature type="region of interest" description="Disordered" evidence="1">
    <location>
        <begin position="159"/>
        <end position="190"/>
    </location>
</feature>
<dbReference type="Proteomes" id="UP000249254">
    <property type="component" value="Unassembled WGS sequence"/>
</dbReference>